<feature type="domain" description="DUF7506" evidence="2">
    <location>
        <begin position="299"/>
        <end position="390"/>
    </location>
</feature>
<dbReference type="Proteomes" id="UP000887569">
    <property type="component" value="Unplaced"/>
</dbReference>
<evidence type="ECO:0000256" key="1">
    <source>
        <dbReference type="SAM" id="MobiDB-lite"/>
    </source>
</evidence>
<accession>A0A915AXL8</accession>
<evidence type="ECO:0000259" key="5">
    <source>
        <dbReference type="Pfam" id="PF24342"/>
    </source>
</evidence>
<evidence type="ECO:0000259" key="3">
    <source>
        <dbReference type="Pfam" id="PF24339"/>
    </source>
</evidence>
<feature type="region of interest" description="Disordered" evidence="1">
    <location>
        <begin position="545"/>
        <end position="584"/>
    </location>
</feature>
<evidence type="ECO:0000259" key="6">
    <source>
        <dbReference type="Pfam" id="PF24343"/>
    </source>
</evidence>
<feature type="compositionally biased region" description="Basic and acidic residues" evidence="1">
    <location>
        <begin position="562"/>
        <end position="575"/>
    </location>
</feature>
<dbReference type="InterPro" id="IPR057147">
    <property type="entry name" value="OB_DEPS-1_3rd"/>
</dbReference>
<dbReference type="InterPro" id="IPR057139">
    <property type="entry name" value="OB_DEPS-1_1st"/>
</dbReference>
<evidence type="ECO:0000259" key="4">
    <source>
        <dbReference type="Pfam" id="PF24341"/>
    </source>
</evidence>
<feature type="domain" description="P-granule-associated protein DEPS-1 third OB-fold" evidence="3">
    <location>
        <begin position="233"/>
        <end position="294"/>
    </location>
</feature>
<dbReference type="Pfam" id="PF24338">
    <property type="entry name" value="DUF7506"/>
    <property type="match status" value="1"/>
</dbReference>
<proteinExistence type="predicted"/>
<dbReference type="InterPro" id="IPR057143">
    <property type="entry name" value="OB_DEPS-1_2nd"/>
</dbReference>
<keyword evidence="7" id="KW-1185">Reference proteome</keyword>
<organism evidence="7 8">
    <name type="scientific">Parascaris univalens</name>
    <name type="common">Nematode worm</name>
    <dbReference type="NCBI Taxonomy" id="6257"/>
    <lineage>
        <taxon>Eukaryota</taxon>
        <taxon>Metazoa</taxon>
        <taxon>Ecdysozoa</taxon>
        <taxon>Nematoda</taxon>
        <taxon>Chromadorea</taxon>
        <taxon>Rhabditida</taxon>
        <taxon>Spirurina</taxon>
        <taxon>Ascaridomorpha</taxon>
        <taxon>Ascaridoidea</taxon>
        <taxon>Ascarididae</taxon>
        <taxon>Parascaris</taxon>
    </lineage>
</organism>
<protein>
    <submittedName>
        <fullName evidence="8">Uncharacterized protein</fullName>
    </submittedName>
</protein>
<evidence type="ECO:0000313" key="8">
    <source>
        <dbReference type="WBParaSite" id="PgR018_g016_t01"/>
    </source>
</evidence>
<dbReference type="Pfam" id="PF24342">
    <property type="entry name" value="OB_DEPS-1_2nd"/>
    <property type="match status" value="1"/>
</dbReference>
<sequence>RERDRESARFATSHRSSSAVSFSGMYGLVVTDRSESVSHISHAVFVDRRMPLLFIKRPTNINRRMLSKEERKAIDKAEREKALSFGDWISFNEYEIEDRIIGAYKKEYPLCESRAIAEHLQIEAVCVFSPPKEGGTSKCFADLLGLISTPNEVAELFLPDVALRCWISVEVTHMEVVQFSFGAFIDIAEDQSPVLSMPWNRSSLRRFVVEADDDSDDDSAKSSRCDNTDLPSVLIGMVGLRTGGRTVLCFDFKHIPFLLAYQSPYGRASLGDIIIFEAHYSGFRRAYVIGTFRKKDDAPSFGSKLINFGTLPVLEISVALSDLPFGYLRAVNEDLGVVSDRFGLLTPALLNSPKGSVFDVYAADTGAGAFARFRIRDISERAAEMLKKCSSLGYKPLEDLEGIVLDNGLVMVRDYGMLKIRFGENSTDGWETLQPGTWIKFTASSESGPADFVVQKWTKSFERTVESLKHVLLFEEHMFQTTCHYRKDLKVLESTAFGFVDDPHQICSSKKAGEPITLWVKRGDTESRTPFIVCSIEDPEVGMKRTADERYQPVKRSTQLTDDGKSEMQSDKVSAEECPSAENGKSCTNEDCCARELLHELLTSNNMRQIIEEVGGNDILLDAIAATSHIQLNDTNE</sequence>
<reference evidence="8" key="1">
    <citation type="submission" date="2022-11" db="UniProtKB">
        <authorList>
            <consortium name="WormBaseParasite"/>
        </authorList>
    </citation>
    <scope>IDENTIFICATION</scope>
</reference>
<evidence type="ECO:0000313" key="7">
    <source>
        <dbReference type="Proteomes" id="UP000887569"/>
    </source>
</evidence>
<feature type="domain" description="P-granule-associated protein DEPS-1 first OB-fold" evidence="6">
    <location>
        <begin position="26"/>
        <end position="106"/>
    </location>
</feature>
<dbReference type="WBParaSite" id="PgR018_g016_t01">
    <property type="protein sequence ID" value="PgR018_g016_t01"/>
    <property type="gene ID" value="PgR018_g016"/>
</dbReference>
<dbReference type="InterPro" id="IPR057144">
    <property type="entry name" value="OB_DEPS-1_6th"/>
</dbReference>
<name>A0A915AXL8_PARUN</name>
<feature type="domain" description="P-granule-associated protein DEPS-1 sixth OB-fold" evidence="4">
    <location>
        <begin position="477"/>
        <end position="538"/>
    </location>
</feature>
<dbReference type="InterPro" id="IPR055929">
    <property type="entry name" value="DUF7506"/>
</dbReference>
<dbReference type="Pfam" id="PF24341">
    <property type="entry name" value="OB_DEPS-1_6th"/>
    <property type="match status" value="1"/>
</dbReference>
<dbReference type="Pfam" id="PF24339">
    <property type="entry name" value="OB_DEPS-1_3rd"/>
    <property type="match status" value="1"/>
</dbReference>
<feature type="domain" description="P-granule-associated protein DEPS-1 second OB-fold" evidence="5">
    <location>
        <begin position="110"/>
        <end position="190"/>
    </location>
</feature>
<dbReference type="Pfam" id="PF24343">
    <property type="entry name" value="OB_DEPS-1_1st"/>
    <property type="match status" value="1"/>
</dbReference>
<dbReference type="AlphaFoldDB" id="A0A915AXL8"/>
<evidence type="ECO:0000259" key="2">
    <source>
        <dbReference type="Pfam" id="PF24338"/>
    </source>
</evidence>